<dbReference type="PANTHER" id="PTHR42918:SF5">
    <property type="entry name" value="LYSINE--TRNA LIGASE, MITOCHONDRIAL"/>
    <property type="match status" value="1"/>
</dbReference>
<dbReference type="SUPFAM" id="SSF55681">
    <property type="entry name" value="Class II aaRS and biotin synthetases"/>
    <property type="match status" value="1"/>
</dbReference>
<dbReference type="InterPro" id="IPR004364">
    <property type="entry name" value="Aa-tRNA-synt_II"/>
</dbReference>
<evidence type="ECO:0000256" key="6">
    <source>
        <dbReference type="ARBA" id="ARBA00030563"/>
    </source>
</evidence>
<dbReference type="GO" id="GO:0070154">
    <property type="term" value="P:mitochondrial lysyl-tRNA aminoacylation"/>
    <property type="evidence" value="ECO:0007669"/>
    <property type="project" value="TreeGrafter"/>
</dbReference>
<dbReference type="Pfam" id="PF01336">
    <property type="entry name" value="tRNA_anti-codon"/>
    <property type="match status" value="1"/>
</dbReference>
<evidence type="ECO:0000313" key="11">
    <source>
        <dbReference type="Proteomes" id="UP000094389"/>
    </source>
</evidence>
<feature type="domain" description="Aminoacyl-transfer RNA synthetases class-II family profile" evidence="9">
    <location>
        <begin position="195"/>
        <end position="522"/>
    </location>
</feature>
<evidence type="ECO:0000313" key="10">
    <source>
        <dbReference type="EMBL" id="ODV73376.1"/>
    </source>
</evidence>
<keyword evidence="2" id="KW-0436">Ligase</keyword>
<sequence length="527" mass="60529">MLRSVRVSGRRFYSLKFENEVLEFANRKATVKSNHSWYYPPLSQLRSLEPMRIPAFRSKFDQFHWPQSKRVDEECCLEGRIHSIRKSGKGMVFMDLVQDNSKVQLVLMNKMIGCSKDEFGEYVDLFRKGDNVVAIGFPGVTNVGELSLKLTQQLKMASPILHPLPPKLTDLEKRHHNKVVDYLVNSRSRDLIMARSMILQTIRKFFEARDFIEVETPILSVNSNGANATPFVTHSKHIKSGDDPIPLQLRVAPELWLKRLVIGGFDKVFEVSRVFRNEGIDATHNPEFTTVEFYQSFTTLEQLMELTEGLLLEISQRMQSMDITIVRAKELLQQSSIGFKKLEFIPEIEKATGLPFPQEVTESSLLEYFDKISLPRPSIASVPQLLDKLSSTYLEPQCVEPTFIYHQPSQMSPLSKATTLEYTNGSYEVSRRFELFIQGNEFVNAYEEENSPIEQARKFALQQQEKNIHHDEETPLPDTKYVDSMEYGLPPTGGWGMGIDRLCVFLSNEQRIEEVLTFGTLPDVVRQ</sequence>
<evidence type="ECO:0000256" key="8">
    <source>
        <dbReference type="RuleBase" id="RU003748"/>
    </source>
</evidence>
<dbReference type="PROSITE" id="PS50862">
    <property type="entry name" value="AA_TRNA_LIGASE_II"/>
    <property type="match status" value="1"/>
</dbReference>
<dbReference type="InterPro" id="IPR012340">
    <property type="entry name" value="NA-bd_OB-fold"/>
</dbReference>
<dbReference type="SUPFAM" id="SSF50249">
    <property type="entry name" value="Nucleic acid-binding proteins"/>
    <property type="match status" value="1"/>
</dbReference>
<comment type="catalytic activity">
    <reaction evidence="7 8">
        <text>tRNA(Lys) + L-lysine + ATP = L-lysyl-tRNA(Lys) + AMP + diphosphate</text>
        <dbReference type="Rhea" id="RHEA:20792"/>
        <dbReference type="Rhea" id="RHEA-COMP:9696"/>
        <dbReference type="Rhea" id="RHEA-COMP:9697"/>
        <dbReference type="ChEBI" id="CHEBI:30616"/>
        <dbReference type="ChEBI" id="CHEBI:32551"/>
        <dbReference type="ChEBI" id="CHEBI:33019"/>
        <dbReference type="ChEBI" id="CHEBI:78442"/>
        <dbReference type="ChEBI" id="CHEBI:78529"/>
        <dbReference type="ChEBI" id="CHEBI:456215"/>
        <dbReference type="EC" id="6.1.1.6"/>
    </reaction>
</comment>
<evidence type="ECO:0000256" key="5">
    <source>
        <dbReference type="ARBA" id="ARBA00023146"/>
    </source>
</evidence>
<dbReference type="RefSeq" id="XP_020070415.1">
    <property type="nucleotide sequence ID" value="XM_020217516.1"/>
</dbReference>
<dbReference type="EMBL" id="KV453931">
    <property type="protein sequence ID" value="ODV73376.1"/>
    <property type="molecule type" value="Genomic_DNA"/>
</dbReference>
<dbReference type="Pfam" id="PF00152">
    <property type="entry name" value="tRNA-synt_2"/>
    <property type="match status" value="1"/>
</dbReference>
<dbReference type="Proteomes" id="UP000094389">
    <property type="component" value="Unassembled WGS sequence"/>
</dbReference>
<evidence type="ECO:0000256" key="3">
    <source>
        <dbReference type="ARBA" id="ARBA00022741"/>
    </source>
</evidence>
<dbReference type="PANTHER" id="PTHR42918">
    <property type="entry name" value="LYSYL-TRNA SYNTHETASE"/>
    <property type="match status" value="1"/>
</dbReference>
<evidence type="ECO:0000256" key="1">
    <source>
        <dbReference type="ARBA" id="ARBA00013166"/>
    </source>
</evidence>
<name>A0A1E4S1J6_CYBJN</name>
<dbReference type="EC" id="6.1.1.6" evidence="1 8"/>
<evidence type="ECO:0000256" key="2">
    <source>
        <dbReference type="ARBA" id="ARBA00022598"/>
    </source>
</evidence>
<dbReference type="GO" id="GO:0000049">
    <property type="term" value="F:tRNA binding"/>
    <property type="evidence" value="ECO:0007669"/>
    <property type="project" value="TreeGrafter"/>
</dbReference>
<dbReference type="InterPro" id="IPR044136">
    <property type="entry name" value="Lys-tRNA-ligase_II_N"/>
</dbReference>
<evidence type="ECO:0000256" key="4">
    <source>
        <dbReference type="ARBA" id="ARBA00022840"/>
    </source>
</evidence>
<dbReference type="InterPro" id="IPR006195">
    <property type="entry name" value="aa-tRNA-synth_II"/>
</dbReference>
<accession>A0A1E4S1J6</accession>
<dbReference type="CDD" id="cd04322">
    <property type="entry name" value="LysRS_N"/>
    <property type="match status" value="1"/>
</dbReference>
<reference evidence="10 11" key="1">
    <citation type="journal article" date="2016" name="Proc. Natl. Acad. Sci. U.S.A.">
        <title>Comparative genomics of biotechnologically important yeasts.</title>
        <authorList>
            <person name="Riley R."/>
            <person name="Haridas S."/>
            <person name="Wolfe K.H."/>
            <person name="Lopes M.R."/>
            <person name="Hittinger C.T."/>
            <person name="Goeker M."/>
            <person name="Salamov A.A."/>
            <person name="Wisecaver J.H."/>
            <person name="Long T.M."/>
            <person name="Calvey C.H."/>
            <person name="Aerts A.L."/>
            <person name="Barry K.W."/>
            <person name="Choi C."/>
            <person name="Clum A."/>
            <person name="Coughlan A.Y."/>
            <person name="Deshpande S."/>
            <person name="Douglass A.P."/>
            <person name="Hanson S.J."/>
            <person name="Klenk H.-P."/>
            <person name="LaButti K.M."/>
            <person name="Lapidus A."/>
            <person name="Lindquist E.A."/>
            <person name="Lipzen A.M."/>
            <person name="Meier-Kolthoff J.P."/>
            <person name="Ohm R.A."/>
            <person name="Otillar R.P."/>
            <person name="Pangilinan J.L."/>
            <person name="Peng Y."/>
            <person name="Rokas A."/>
            <person name="Rosa C.A."/>
            <person name="Scheuner C."/>
            <person name="Sibirny A.A."/>
            <person name="Slot J.C."/>
            <person name="Stielow J.B."/>
            <person name="Sun H."/>
            <person name="Kurtzman C.P."/>
            <person name="Blackwell M."/>
            <person name="Grigoriev I.V."/>
            <person name="Jeffries T.W."/>
        </authorList>
    </citation>
    <scope>NUCLEOTIDE SEQUENCE [LARGE SCALE GENOMIC DNA]</scope>
    <source>
        <strain evidence="11">ATCC 18201 / CBS 1600 / BCRC 20928 / JCM 3617 / NBRC 0987 / NRRL Y-1542</strain>
    </source>
</reference>
<proteinExistence type="predicted"/>
<dbReference type="InterPro" id="IPR018149">
    <property type="entry name" value="Lys-tRNA-synth_II_C"/>
</dbReference>
<dbReference type="PRINTS" id="PR00982">
    <property type="entry name" value="TRNASYNTHLYS"/>
</dbReference>
<evidence type="ECO:0000256" key="7">
    <source>
        <dbReference type="ARBA" id="ARBA00048573"/>
    </source>
</evidence>
<keyword evidence="5 10" id="KW-0030">Aminoacyl-tRNA synthetase</keyword>
<dbReference type="Gene3D" id="3.30.930.10">
    <property type="entry name" value="Bira Bifunctional Protein, Domain 2"/>
    <property type="match status" value="1"/>
</dbReference>
<dbReference type="GO" id="GO:0005524">
    <property type="term" value="F:ATP binding"/>
    <property type="evidence" value="ECO:0007669"/>
    <property type="project" value="UniProtKB-KW"/>
</dbReference>
<keyword evidence="3" id="KW-0547">Nucleotide-binding</keyword>
<dbReference type="GO" id="GO:0005739">
    <property type="term" value="C:mitochondrion"/>
    <property type="evidence" value="ECO:0007669"/>
    <property type="project" value="TreeGrafter"/>
</dbReference>
<dbReference type="NCBIfam" id="TIGR00499">
    <property type="entry name" value="lysS_bact"/>
    <property type="match status" value="1"/>
</dbReference>
<keyword evidence="11" id="KW-1185">Reference proteome</keyword>
<evidence type="ECO:0000259" key="9">
    <source>
        <dbReference type="PROSITE" id="PS50862"/>
    </source>
</evidence>
<dbReference type="InterPro" id="IPR004365">
    <property type="entry name" value="NA-bd_OB_tRNA"/>
</dbReference>
<dbReference type="AlphaFoldDB" id="A0A1E4S1J6"/>
<dbReference type="GeneID" id="30991912"/>
<gene>
    <name evidence="10" type="ORF">CYBJADRAFT_194315</name>
</gene>
<keyword evidence="4" id="KW-0067">ATP-binding</keyword>
<dbReference type="OrthoDB" id="21243at2759"/>
<organism evidence="10 11">
    <name type="scientific">Cyberlindnera jadinii (strain ATCC 18201 / CBS 1600 / BCRC 20928 / JCM 3617 / NBRC 0987 / NRRL Y-1542)</name>
    <name type="common">Torula yeast</name>
    <name type="synonym">Candida utilis</name>
    <dbReference type="NCBI Taxonomy" id="983966"/>
    <lineage>
        <taxon>Eukaryota</taxon>
        <taxon>Fungi</taxon>
        <taxon>Dikarya</taxon>
        <taxon>Ascomycota</taxon>
        <taxon>Saccharomycotina</taxon>
        <taxon>Saccharomycetes</taxon>
        <taxon>Phaffomycetales</taxon>
        <taxon>Phaffomycetaceae</taxon>
        <taxon>Cyberlindnera</taxon>
    </lineage>
</organism>
<protein>
    <recommendedName>
        <fullName evidence="1 8">Lysine--tRNA ligase</fullName>
        <ecNumber evidence="1 8">6.1.1.6</ecNumber>
    </recommendedName>
    <alternativeName>
        <fullName evidence="6 8">Lysyl-tRNA synthetase</fullName>
    </alternativeName>
</protein>
<dbReference type="GO" id="GO:0004824">
    <property type="term" value="F:lysine-tRNA ligase activity"/>
    <property type="evidence" value="ECO:0007669"/>
    <property type="project" value="UniProtKB-EC"/>
</dbReference>
<dbReference type="OMA" id="MQERHVD"/>
<dbReference type="InterPro" id="IPR045864">
    <property type="entry name" value="aa-tRNA-synth_II/BPL/LPL"/>
</dbReference>
<dbReference type="InterPro" id="IPR002313">
    <property type="entry name" value="Lys-tRNA-ligase_II"/>
</dbReference>
<dbReference type="Gene3D" id="2.40.50.140">
    <property type="entry name" value="Nucleic acid-binding proteins"/>
    <property type="match status" value="1"/>
</dbReference>
<dbReference type="STRING" id="983966.A0A1E4S1J6"/>